<evidence type="ECO:0000313" key="8">
    <source>
        <dbReference type="EMBL" id="KAK9733980.1"/>
    </source>
</evidence>
<protein>
    <recommendedName>
        <fullName evidence="7">DOMON domain-containing protein</fullName>
    </recommendedName>
</protein>
<feature type="chain" id="PRO_5043777388" description="DOMON domain-containing protein" evidence="6">
    <location>
        <begin position="26"/>
        <end position="254"/>
    </location>
</feature>
<dbReference type="GO" id="GO:0016020">
    <property type="term" value="C:membrane"/>
    <property type="evidence" value="ECO:0007669"/>
    <property type="project" value="UniProtKB-SubCell"/>
</dbReference>
<dbReference type="PROSITE" id="PS50836">
    <property type="entry name" value="DOMON"/>
    <property type="match status" value="1"/>
</dbReference>
<feature type="domain" description="DOMON" evidence="7">
    <location>
        <begin position="49"/>
        <end position="163"/>
    </location>
</feature>
<dbReference type="InterPro" id="IPR005018">
    <property type="entry name" value="DOMON_domain"/>
</dbReference>
<dbReference type="Proteomes" id="UP001443914">
    <property type="component" value="Unassembled WGS sequence"/>
</dbReference>
<evidence type="ECO:0000256" key="6">
    <source>
        <dbReference type="SAM" id="SignalP"/>
    </source>
</evidence>
<dbReference type="EMBL" id="JBDFQZ010000004">
    <property type="protein sequence ID" value="KAK9733980.1"/>
    <property type="molecule type" value="Genomic_DNA"/>
</dbReference>
<dbReference type="PANTHER" id="PTHR23130:SF157">
    <property type="entry name" value="AUXIN-INDUCED IN ROOT CULTURES PROTEIN 12"/>
    <property type="match status" value="1"/>
</dbReference>
<keyword evidence="9" id="KW-1185">Reference proteome</keyword>
<sequence>MACSSRFVFVFVFSVFFLITTPAVSQTTPSCKTITTKKTFDNCIDLPTLNAVLQYTYDPTESTLSMGFTAPTSVPDGWVAWALNPKATGMAGSQTLIAFKPTKSGPITVNTYDIVSYGSIIKGPISYNVTGLSTEESNGVITIFATWLIPRGEKSVNVVWQVGPVEDGKPGAHDFTPDNLGSTMKLSLAASKLAAAPAMSPTGAPTATVVGGPVGVLELGAEAPGPAPSKQSGGAKGNVVSMLMVLGALLICLL</sequence>
<evidence type="ECO:0000313" key="9">
    <source>
        <dbReference type="Proteomes" id="UP001443914"/>
    </source>
</evidence>
<organism evidence="8 9">
    <name type="scientific">Saponaria officinalis</name>
    <name type="common">Common soapwort</name>
    <name type="synonym">Lychnis saponaria</name>
    <dbReference type="NCBI Taxonomy" id="3572"/>
    <lineage>
        <taxon>Eukaryota</taxon>
        <taxon>Viridiplantae</taxon>
        <taxon>Streptophyta</taxon>
        <taxon>Embryophyta</taxon>
        <taxon>Tracheophyta</taxon>
        <taxon>Spermatophyta</taxon>
        <taxon>Magnoliopsida</taxon>
        <taxon>eudicotyledons</taxon>
        <taxon>Gunneridae</taxon>
        <taxon>Pentapetalae</taxon>
        <taxon>Caryophyllales</taxon>
        <taxon>Caryophyllaceae</taxon>
        <taxon>Caryophylleae</taxon>
        <taxon>Saponaria</taxon>
    </lineage>
</organism>
<dbReference type="InterPro" id="IPR045265">
    <property type="entry name" value="AIR12_DOMON"/>
</dbReference>
<keyword evidence="5" id="KW-0472">Membrane</keyword>
<evidence type="ECO:0000256" key="1">
    <source>
        <dbReference type="ARBA" id="ARBA00004370"/>
    </source>
</evidence>
<accession>A0AAW1LI81</accession>
<feature type="signal peptide" evidence="6">
    <location>
        <begin position="1"/>
        <end position="25"/>
    </location>
</feature>
<evidence type="ECO:0000256" key="2">
    <source>
        <dbReference type="ARBA" id="ARBA00022448"/>
    </source>
</evidence>
<dbReference type="CDD" id="cd09629">
    <property type="entry name" value="DOMON_CIL1_like"/>
    <property type="match status" value="1"/>
</dbReference>
<evidence type="ECO:0000259" key="7">
    <source>
        <dbReference type="PROSITE" id="PS50836"/>
    </source>
</evidence>
<reference evidence="8" key="1">
    <citation type="submission" date="2024-03" db="EMBL/GenBank/DDBJ databases">
        <title>WGS assembly of Saponaria officinalis var. Norfolk2.</title>
        <authorList>
            <person name="Jenkins J."/>
            <person name="Shu S."/>
            <person name="Grimwood J."/>
            <person name="Barry K."/>
            <person name="Goodstein D."/>
            <person name="Schmutz J."/>
            <person name="Leebens-Mack J."/>
            <person name="Osbourn A."/>
        </authorList>
    </citation>
    <scope>NUCLEOTIDE SEQUENCE [LARGE SCALE GENOMIC DNA]</scope>
    <source>
        <strain evidence="8">JIC</strain>
    </source>
</reference>
<name>A0AAW1LI81_SAPOF</name>
<evidence type="ECO:0000256" key="3">
    <source>
        <dbReference type="ARBA" id="ARBA00022729"/>
    </source>
</evidence>
<comment type="subcellular location">
    <subcellularLocation>
        <location evidence="1">Membrane</location>
    </subcellularLocation>
</comment>
<keyword evidence="2" id="KW-0813">Transport</keyword>
<dbReference type="PANTHER" id="PTHR23130">
    <property type="entry name" value="CYTOCHROME B561 AND DOMON DOMAIN-CONTAINING PROTEIN"/>
    <property type="match status" value="1"/>
</dbReference>
<evidence type="ECO:0000256" key="5">
    <source>
        <dbReference type="ARBA" id="ARBA00023136"/>
    </source>
</evidence>
<keyword evidence="3 6" id="KW-0732">Signal</keyword>
<evidence type="ECO:0000256" key="4">
    <source>
        <dbReference type="ARBA" id="ARBA00022982"/>
    </source>
</evidence>
<proteinExistence type="predicted"/>
<gene>
    <name evidence="8" type="ORF">RND81_04G105500</name>
</gene>
<dbReference type="AlphaFoldDB" id="A0AAW1LI81"/>
<dbReference type="Pfam" id="PF04526">
    <property type="entry name" value="DUF568"/>
    <property type="match status" value="1"/>
</dbReference>
<comment type="caution">
    <text evidence="8">The sequence shown here is derived from an EMBL/GenBank/DDBJ whole genome shotgun (WGS) entry which is preliminary data.</text>
</comment>
<keyword evidence="4" id="KW-0249">Electron transport</keyword>